<sequence>MKWVSFDRKKRKLDTSLLVLGTGGGDVMALDVSVSQLKWKISDCHPRKFRGIGFPEIVMKGVPDTCGIFVVSKGRVKTELTRFFTSTSKFGNGSCTCNHIKLIFMMS</sequence>
<organism evidence="1 2">
    <name type="scientific">Saponaria officinalis</name>
    <name type="common">Common soapwort</name>
    <name type="synonym">Lychnis saponaria</name>
    <dbReference type="NCBI Taxonomy" id="3572"/>
    <lineage>
        <taxon>Eukaryota</taxon>
        <taxon>Viridiplantae</taxon>
        <taxon>Streptophyta</taxon>
        <taxon>Embryophyta</taxon>
        <taxon>Tracheophyta</taxon>
        <taxon>Spermatophyta</taxon>
        <taxon>Magnoliopsida</taxon>
        <taxon>eudicotyledons</taxon>
        <taxon>Gunneridae</taxon>
        <taxon>Pentapetalae</taxon>
        <taxon>Caryophyllales</taxon>
        <taxon>Caryophyllaceae</taxon>
        <taxon>Caryophylleae</taxon>
        <taxon>Saponaria</taxon>
    </lineage>
</organism>
<dbReference type="PANTHER" id="PTHR45290:SF1">
    <property type="entry name" value="OS03G0300300 PROTEIN"/>
    <property type="match status" value="1"/>
</dbReference>
<dbReference type="EMBL" id="JBDFQZ010000011">
    <property type="protein sequence ID" value="KAK9676726.1"/>
    <property type="molecule type" value="Genomic_DNA"/>
</dbReference>
<protein>
    <submittedName>
        <fullName evidence="1">Uncharacterized protein</fullName>
    </submittedName>
</protein>
<evidence type="ECO:0000313" key="2">
    <source>
        <dbReference type="Proteomes" id="UP001443914"/>
    </source>
</evidence>
<dbReference type="AlphaFoldDB" id="A0AAW1HKB6"/>
<proteinExistence type="predicted"/>
<evidence type="ECO:0000313" key="1">
    <source>
        <dbReference type="EMBL" id="KAK9676726.1"/>
    </source>
</evidence>
<keyword evidence="2" id="KW-1185">Reference proteome</keyword>
<accession>A0AAW1HKB6</accession>
<comment type="caution">
    <text evidence="1">The sequence shown here is derived from an EMBL/GenBank/DDBJ whole genome shotgun (WGS) entry which is preliminary data.</text>
</comment>
<name>A0AAW1HKB6_SAPOF</name>
<gene>
    <name evidence="1" type="ORF">RND81_11G095800</name>
</gene>
<reference evidence="1" key="1">
    <citation type="submission" date="2024-03" db="EMBL/GenBank/DDBJ databases">
        <title>WGS assembly of Saponaria officinalis var. Norfolk2.</title>
        <authorList>
            <person name="Jenkins J."/>
            <person name="Shu S."/>
            <person name="Grimwood J."/>
            <person name="Barry K."/>
            <person name="Goodstein D."/>
            <person name="Schmutz J."/>
            <person name="Leebens-Mack J."/>
            <person name="Osbourn A."/>
        </authorList>
    </citation>
    <scope>NUCLEOTIDE SEQUENCE [LARGE SCALE GENOMIC DNA]</scope>
    <source>
        <strain evidence="1">JIC</strain>
    </source>
</reference>
<dbReference type="PANTHER" id="PTHR45290">
    <property type="entry name" value="OS03G0300300 PROTEIN"/>
    <property type="match status" value="1"/>
</dbReference>
<dbReference type="Proteomes" id="UP001443914">
    <property type="component" value="Unassembled WGS sequence"/>
</dbReference>